<dbReference type="PROSITE" id="PS50835">
    <property type="entry name" value="IG_LIKE"/>
    <property type="match status" value="4"/>
</dbReference>
<keyword evidence="11" id="KW-1185">Reference proteome</keyword>
<evidence type="ECO:0000313" key="11">
    <source>
        <dbReference type="Proteomes" id="UP000271098"/>
    </source>
</evidence>
<evidence type="ECO:0000256" key="7">
    <source>
        <dbReference type="ARBA" id="ARBA00023319"/>
    </source>
</evidence>
<dbReference type="OrthoDB" id="5847945at2759"/>
<keyword evidence="3" id="KW-0963">Cytoplasm</keyword>
<dbReference type="InterPro" id="IPR003598">
    <property type="entry name" value="Ig_sub2"/>
</dbReference>
<dbReference type="InterPro" id="IPR003599">
    <property type="entry name" value="Ig_sub"/>
</dbReference>
<reference evidence="10 11" key="2">
    <citation type="submission" date="2018-11" db="EMBL/GenBank/DDBJ databases">
        <authorList>
            <consortium name="Pathogen Informatics"/>
        </authorList>
    </citation>
    <scope>NUCLEOTIDE SEQUENCE [LARGE SCALE GENOMIC DNA]</scope>
</reference>
<dbReference type="WBParaSite" id="GPUH_0001618901-mRNA-1">
    <property type="protein sequence ID" value="GPUH_0001618901-mRNA-1"/>
    <property type="gene ID" value="GPUH_0001618901"/>
</dbReference>
<feature type="region of interest" description="Disordered" evidence="8">
    <location>
        <begin position="319"/>
        <end position="348"/>
    </location>
</feature>
<dbReference type="SMART" id="SM00409">
    <property type="entry name" value="IG"/>
    <property type="match status" value="4"/>
</dbReference>
<dbReference type="GO" id="GO:0060298">
    <property type="term" value="P:positive regulation of sarcomere organization"/>
    <property type="evidence" value="ECO:0007669"/>
    <property type="project" value="UniProtKB-ARBA"/>
</dbReference>
<dbReference type="InterPro" id="IPR013098">
    <property type="entry name" value="Ig_I-set"/>
</dbReference>
<dbReference type="FunFam" id="2.60.40.10:FF:000425">
    <property type="entry name" value="Myosin light chain kinase"/>
    <property type="match status" value="1"/>
</dbReference>
<dbReference type="SUPFAM" id="SSF48726">
    <property type="entry name" value="Immunoglobulin"/>
    <property type="match status" value="4"/>
</dbReference>
<dbReference type="FunFam" id="2.60.40.10:FF:000107">
    <property type="entry name" value="Myosin, light chain kinase a"/>
    <property type="match status" value="2"/>
</dbReference>
<feature type="domain" description="Ig-like" evidence="9">
    <location>
        <begin position="348"/>
        <end position="436"/>
    </location>
</feature>
<dbReference type="GO" id="GO:0040017">
    <property type="term" value="P:positive regulation of locomotion"/>
    <property type="evidence" value="ECO:0007669"/>
    <property type="project" value="UniProtKB-ARBA"/>
</dbReference>
<proteinExistence type="inferred from homology"/>
<gene>
    <name evidence="10" type="ORF">GPUH_LOCUS16167</name>
</gene>
<comment type="subcellular location">
    <subcellularLocation>
        <location evidence="1">Cytoplasm</location>
    </subcellularLocation>
</comment>
<name>A0A183E5C6_9BILA</name>
<evidence type="ECO:0000256" key="3">
    <source>
        <dbReference type="ARBA" id="ARBA00022490"/>
    </source>
</evidence>
<dbReference type="InterPro" id="IPR036179">
    <property type="entry name" value="Ig-like_dom_sf"/>
</dbReference>
<comment type="similarity">
    <text evidence="2">Belongs to the protein kinase superfamily. CAMK Ser/Thr protein kinase family.</text>
</comment>
<dbReference type="Gene3D" id="2.60.40.10">
    <property type="entry name" value="Immunoglobulins"/>
    <property type="match status" value="4"/>
</dbReference>
<evidence type="ECO:0000313" key="12">
    <source>
        <dbReference type="WBParaSite" id="GPUH_0001618901-mRNA-1"/>
    </source>
</evidence>
<keyword evidence="7" id="KW-0393">Immunoglobulin domain</keyword>
<keyword evidence="5" id="KW-0547">Nucleotide-binding</keyword>
<feature type="domain" description="Ig-like" evidence="9">
    <location>
        <begin position="215"/>
        <end position="303"/>
    </location>
</feature>
<dbReference type="SMART" id="SM00408">
    <property type="entry name" value="IGc2"/>
    <property type="match status" value="4"/>
</dbReference>
<evidence type="ECO:0000256" key="2">
    <source>
        <dbReference type="ARBA" id="ARBA00006692"/>
    </source>
</evidence>
<dbReference type="GO" id="GO:0031672">
    <property type="term" value="C:A band"/>
    <property type="evidence" value="ECO:0007669"/>
    <property type="project" value="UniProtKB-ARBA"/>
</dbReference>
<evidence type="ECO:0000256" key="8">
    <source>
        <dbReference type="SAM" id="MobiDB-lite"/>
    </source>
</evidence>
<dbReference type="EMBL" id="UYRT01083377">
    <property type="protein sequence ID" value="VDN27380.1"/>
    <property type="molecule type" value="Genomic_DNA"/>
</dbReference>
<dbReference type="AlphaFoldDB" id="A0A183E5C6"/>
<keyword evidence="4" id="KW-0677">Repeat</keyword>
<dbReference type="GO" id="GO:0045989">
    <property type="term" value="P:positive regulation of striated muscle contraction"/>
    <property type="evidence" value="ECO:0007669"/>
    <property type="project" value="UniProtKB-ARBA"/>
</dbReference>
<accession>A0A183E5C6</accession>
<dbReference type="GO" id="GO:0019899">
    <property type="term" value="F:enzyme binding"/>
    <property type="evidence" value="ECO:0007669"/>
    <property type="project" value="UniProtKB-ARBA"/>
</dbReference>
<feature type="compositionally biased region" description="Polar residues" evidence="8">
    <location>
        <begin position="330"/>
        <end position="347"/>
    </location>
</feature>
<dbReference type="GO" id="GO:0005524">
    <property type="term" value="F:ATP binding"/>
    <property type="evidence" value="ECO:0007669"/>
    <property type="project" value="UniProtKB-KW"/>
</dbReference>
<evidence type="ECO:0000256" key="1">
    <source>
        <dbReference type="ARBA" id="ARBA00004496"/>
    </source>
</evidence>
<sequence length="440" mass="47651">MGQTQKAAPQIVQQLKPVQAEIGRQAQFYVAFSGDEPLTVTWFRSGKEIKPSFEFQINTTPTNSTLTIAKSRPEFSGEYMCCVANVAGSQESLANLSVVQPSETGKAPEFTQRMNDARVQQNSASLFKCVVSGTPEPTTSWFKDGKPLPNDARYQIIDEGTQHTLNIADTLPQDAGIYECVAKNSFGEARCKARLNIVLAKTGKGAEAGPRLEAPRFQSQIQPVVVAEGAPAEFRAKYTGSPEPMIRWYRNNEPIKKTKYFEMSQGRGEALLRITQCYQDDVAEYKCEATNPAGKATSVANLLLQPKGGVVTRTTAVASSSAAGEVPSDAATTGSAQTKKMTPSSGAPQFVSKLSDISARPGHTVKFVAEISGNPQPTVAWQFNGKPIYDSRDHKISLVGNKAVLELQRISEAQAGDYVLTIRNPLGAAQSQAKLKIQLR</sequence>
<evidence type="ECO:0000256" key="5">
    <source>
        <dbReference type="ARBA" id="ARBA00022741"/>
    </source>
</evidence>
<dbReference type="FunFam" id="2.60.40.10:FF:000147">
    <property type="entry name" value="Myosin light chain kinase"/>
    <property type="match status" value="1"/>
</dbReference>
<reference evidence="12" key="1">
    <citation type="submission" date="2016-06" db="UniProtKB">
        <authorList>
            <consortium name="WormBaseParasite"/>
        </authorList>
    </citation>
    <scope>IDENTIFICATION</scope>
</reference>
<dbReference type="PANTHER" id="PTHR47633">
    <property type="entry name" value="IMMUNOGLOBULIN"/>
    <property type="match status" value="1"/>
</dbReference>
<organism evidence="12">
    <name type="scientific">Gongylonema pulchrum</name>
    <dbReference type="NCBI Taxonomy" id="637853"/>
    <lineage>
        <taxon>Eukaryota</taxon>
        <taxon>Metazoa</taxon>
        <taxon>Ecdysozoa</taxon>
        <taxon>Nematoda</taxon>
        <taxon>Chromadorea</taxon>
        <taxon>Rhabditida</taxon>
        <taxon>Spirurina</taxon>
        <taxon>Spiruromorpha</taxon>
        <taxon>Spiruroidea</taxon>
        <taxon>Gongylonematidae</taxon>
        <taxon>Gongylonema</taxon>
    </lineage>
</organism>
<dbReference type="Pfam" id="PF07679">
    <property type="entry name" value="I-set"/>
    <property type="match status" value="4"/>
</dbReference>
<dbReference type="InterPro" id="IPR013783">
    <property type="entry name" value="Ig-like_fold"/>
</dbReference>
<feature type="domain" description="Ig-like" evidence="9">
    <location>
        <begin position="108"/>
        <end position="196"/>
    </location>
</feature>
<evidence type="ECO:0000256" key="4">
    <source>
        <dbReference type="ARBA" id="ARBA00022737"/>
    </source>
</evidence>
<protein>
    <submittedName>
        <fullName evidence="12">Immunoglobulin I-set domain protein</fullName>
    </submittedName>
</protein>
<evidence type="ECO:0000313" key="10">
    <source>
        <dbReference type="EMBL" id="VDN27380.1"/>
    </source>
</evidence>
<keyword evidence="6" id="KW-0067">ATP-binding</keyword>
<dbReference type="Proteomes" id="UP000271098">
    <property type="component" value="Unassembled WGS sequence"/>
</dbReference>
<evidence type="ECO:0000259" key="9">
    <source>
        <dbReference type="PROSITE" id="PS50835"/>
    </source>
</evidence>
<feature type="domain" description="Ig-like" evidence="9">
    <location>
        <begin position="9"/>
        <end position="97"/>
    </location>
</feature>
<dbReference type="PANTHER" id="PTHR47633:SF4">
    <property type="entry name" value="MYOPALLADIN ISOFORM X1"/>
    <property type="match status" value="1"/>
</dbReference>
<dbReference type="InterPro" id="IPR007110">
    <property type="entry name" value="Ig-like_dom"/>
</dbReference>
<evidence type="ECO:0000256" key="6">
    <source>
        <dbReference type="ARBA" id="ARBA00022840"/>
    </source>
</evidence>